<dbReference type="InterPro" id="IPR001606">
    <property type="entry name" value="ARID_dom"/>
</dbReference>
<dbReference type="Proteomes" id="UP000077755">
    <property type="component" value="Chromosome 2"/>
</dbReference>
<dbReference type="SUPFAM" id="SSF47095">
    <property type="entry name" value="HMG-box"/>
    <property type="match status" value="1"/>
</dbReference>
<reference evidence="5" key="1">
    <citation type="journal article" date="2016" name="Nat. Genet.">
        <title>A high-quality carrot genome assembly provides new insights into carotenoid accumulation and asterid genome evolution.</title>
        <authorList>
            <person name="Iorizzo M."/>
            <person name="Ellison S."/>
            <person name="Senalik D."/>
            <person name="Zeng P."/>
            <person name="Satapoomin P."/>
            <person name="Huang J."/>
            <person name="Bowman M."/>
            <person name="Iovene M."/>
            <person name="Sanseverino W."/>
            <person name="Cavagnaro P."/>
            <person name="Yildiz M."/>
            <person name="Macko-Podgorni A."/>
            <person name="Moranska E."/>
            <person name="Grzebelus E."/>
            <person name="Grzebelus D."/>
            <person name="Ashrafi H."/>
            <person name="Zheng Z."/>
            <person name="Cheng S."/>
            <person name="Spooner D."/>
            <person name="Van Deynze A."/>
            <person name="Simon P."/>
        </authorList>
    </citation>
    <scope>NUCLEOTIDE SEQUENCE</scope>
    <source>
        <tissue evidence="5">Leaf</tissue>
    </source>
</reference>
<dbReference type="PANTHER" id="PTHR46691">
    <property type="entry name" value="HIGH MOBILITY GROUP B PROTEIN 9"/>
    <property type="match status" value="1"/>
</dbReference>
<dbReference type="Pfam" id="PF00505">
    <property type="entry name" value="HMG_box"/>
    <property type="match status" value="1"/>
</dbReference>
<dbReference type="SMART" id="SM00501">
    <property type="entry name" value="BRIGHT"/>
    <property type="match status" value="1"/>
</dbReference>
<name>A0AAF0WEV5_DAUCS</name>
<accession>A0AAF0WEV5</accession>
<dbReference type="PANTHER" id="PTHR46691:SF5">
    <property type="entry name" value="HMG (HIGH MOBILITY GROUP) BOX PROTEIN"/>
    <property type="match status" value="1"/>
</dbReference>
<evidence type="ECO:0000256" key="1">
    <source>
        <dbReference type="PROSITE-ProRule" id="PRU00267"/>
    </source>
</evidence>
<dbReference type="SUPFAM" id="SSF46774">
    <property type="entry name" value="ARID-like"/>
    <property type="match status" value="1"/>
</dbReference>
<dbReference type="InterPro" id="IPR036910">
    <property type="entry name" value="HMG_box_dom_sf"/>
</dbReference>
<dbReference type="PROSITE" id="PS51011">
    <property type="entry name" value="ARID"/>
    <property type="match status" value="1"/>
</dbReference>
<gene>
    <name evidence="5" type="ORF">DCAR_0206077</name>
</gene>
<dbReference type="PROSITE" id="PS50118">
    <property type="entry name" value="HMG_BOX_2"/>
    <property type="match status" value="1"/>
</dbReference>
<sequence length="381" mass="42872">MQAAEAEMNGADSNAFPIAGPSNNLNLSSSPSREEDFYDKLTKFYQTSGLSLIFDFRETKVNLYRFYKDVIDRGGYCQVSKDGLWDEVASSLNADSSVLVPPNQIQMLYANLFYQFEQTYYYRSPSKVKEAQLLKAALTGQSFSSGKKSGGLTKKRKHSEGNDDSLVEKRASVQSPAHLPTEIKSVERNSPLQVPTEETGVVLKTPTKAKETKKAYMKEMKKHSNAPVGFRTGYMIFLKMECERLKMIHGEDSAGQYRDMANEAWRRLSESARKPYIEASKRDKERYTREMAEFKIVYDQIAETQNVVTTNPNLVIDFAKPSLPSLQTDGDYHVSLPDDAYHVALPSDAGDTVTNEQLAAEIVQNSASTDPEFQLNWDGYT</sequence>
<evidence type="ECO:0000313" key="5">
    <source>
        <dbReference type="EMBL" id="WOG86858.1"/>
    </source>
</evidence>
<dbReference type="AlphaFoldDB" id="A0AAF0WEV5"/>
<evidence type="ECO:0000259" key="4">
    <source>
        <dbReference type="PROSITE" id="PS51011"/>
    </source>
</evidence>
<dbReference type="Gene3D" id="1.10.30.10">
    <property type="entry name" value="High mobility group box domain"/>
    <property type="match status" value="1"/>
</dbReference>
<organism evidence="5 6">
    <name type="scientific">Daucus carota subsp. sativus</name>
    <name type="common">Carrot</name>
    <dbReference type="NCBI Taxonomy" id="79200"/>
    <lineage>
        <taxon>Eukaryota</taxon>
        <taxon>Viridiplantae</taxon>
        <taxon>Streptophyta</taxon>
        <taxon>Embryophyta</taxon>
        <taxon>Tracheophyta</taxon>
        <taxon>Spermatophyta</taxon>
        <taxon>Magnoliopsida</taxon>
        <taxon>eudicotyledons</taxon>
        <taxon>Gunneridae</taxon>
        <taxon>Pentapetalae</taxon>
        <taxon>asterids</taxon>
        <taxon>campanulids</taxon>
        <taxon>Apiales</taxon>
        <taxon>Apiaceae</taxon>
        <taxon>Apioideae</taxon>
        <taxon>Scandiceae</taxon>
        <taxon>Daucinae</taxon>
        <taxon>Daucus</taxon>
        <taxon>Daucus sect. Daucus</taxon>
    </lineage>
</organism>
<dbReference type="InterPro" id="IPR036431">
    <property type="entry name" value="ARID_dom_sf"/>
</dbReference>
<evidence type="ECO:0008006" key="7">
    <source>
        <dbReference type="Google" id="ProtNLM"/>
    </source>
</evidence>
<feature type="DNA-binding region" description="HMG box" evidence="1">
    <location>
        <begin position="227"/>
        <end position="295"/>
    </location>
</feature>
<dbReference type="GO" id="GO:0003677">
    <property type="term" value="F:DNA binding"/>
    <property type="evidence" value="ECO:0007669"/>
    <property type="project" value="UniProtKB-UniRule"/>
</dbReference>
<keyword evidence="1" id="KW-0539">Nucleus</keyword>
<feature type="domain" description="HMG box" evidence="3">
    <location>
        <begin position="227"/>
        <end position="295"/>
    </location>
</feature>
<dbReference type="SMART" id="SM00398">
    <property type="entry name" value="HMG"/>
    <property type="match status" value="1"/>
</dbReference>
<dbReference type="EMBL" id="CP093344">
    <property type="protein sequence ID" value="WOG86858.1"/>
    <property type="molecule type" value="Genomic_DNA"/>
</dbReference>
<reference evidence="5" key="2">
    <citation type="submission" date="2022-03" db="EMBL/GenBank/DDBJ databases">
        <title>Draft title - Genomic analysis of global carrot germplasm unveils the trajectory of domestication and the origin of high carotenoid orange carrot.</title>
        <authorList>
            <person name="Iorizzo M."/>
            <person name="Ellison S."/>
            <person name="Senalik D."/>
            <person name="Macko-Podgorni A."/>
            <person name="Grzebelus D."/>
            <person name="Bostan H."/>
            <person name="Rolling W."/>
            <person name="Curaba J."/>
            <person name="Simon P."/>
        </authorList>
    </citation>
    <scope>NUCLEOTIDE SEQUENCE</scope>
    <source>
        <tissue evidence="5">Leaf</tissue>
    </source>
</reference>
<dbReference type="Pfam" id="PF01388">
    <property type="entry name" value="ARID"/>
    <property type="match status" value="1"/>
</dbReference>
<keyword evidence="6" id="KW-1185">Reference proteome</keyword>
<dbReference type="Gene3D" id="1.10.150.60">
    <property type="entry name" value="ARID DNA-binding domain"/>
    <property type="match status" value="1"/>
</dbReference>
<keyword evidence="1" id="KW-0238">DNA-binding</keyword>
<evidence type="ECO:0000256" key="2">
    <source>
        <dbReference type="SAM" id="MobiDB-lite"/>
    </source>
</evidence>
<feature type="domain" description="ARID" evidence="4">
    <location>
        <begin position="31"/>
        <end position="121"/>
    </location>
</feature>
<evidence type="ECO:0000313" key="6">
    <source>
        <dbReference type="Proteomes" id="UP000077755"/>
    </source>
</evidence>
<protein>
    <recommendedName>
        <fullName evidence="7">ARID domain-containing protein</fullName>
    </recommendedName>
</protein>
<dbReference type="GO" id="GO:0005634">
    <property type="term" value="C:nucleus"/>
    <property type="evidence" value="ECO:0007669"/>
    <property type="project" value="UniProtKB-UniRule"/>
</dbReference>
<evidence type="ECO:0000259" key="3">
    <source>
        <dbReference type="PROSITE" id="PS50118"/>
    </source>
</evidence>
<dbReference type="SMART" id="SM01014">
    <property type="entry name" value="ARID"/>
    <property type="match status" value="1"/>
</dbReference>
<dbReference type="InterPro" id="IPR009071">
    <property type="entry name" value="HMG_box_dom"/>
</dbReference>
<feature type="region of interest" description="Disordered" evidence="2">
    <location>
        <begin position="144"/>
        <end position="193"/>
    </location>
</feature>
<proteinExistence type="predicted"/>